<evidence type="ECO:0000313" key="3">
    <source>
        <dbReference type="Proteomes" id="UP000507470"/>
    </source>
</evidence>
<feature type="compositionally biased region" description="Basic and acidic residues" evidence="1">
    <location>
        <begin position="61"/>
        <end position="85"/>
    </location>
</feature>
<reference evidence="2 3" key="1">
    <citation type="submission" date="2020-06" db="EMBL/GenBank/DDBJ databases">
        <authorList>
            <person name="Li R."/>
            <person name="Bekaert M."/>
        </authorList>
    </citation>
    <scope>NUCLEOTIDE SEQUENCE [LARGE SCALE GENOMIC DNA]</scope>
    <source>
        <strain evidence="3">wild</strain>
    </source>
</reference>
<keyword evidence="3" id="KW-1185">Reference proteome</keyword>
<feature type="region of interest" description="Disordered" evidence="1">
    <location>
        <begin position="57"/>
        <end position="85"/>
    </location>
</feature>
<organism evidence="2 3">
    <name type="scientific">Mytilus coruscus</name>
    <name type="common">Sea mussel</name>
    <dbReference type="NCBI Taxonomy" id="42192"/>
    <lineage>
        <taxon>Eukaryota</taxon>
        <taxon>Metazoa</taxon>
        <taxon>Spiralia</taxon>
        <taxon>Lophotrochozoa</taxon>
        <taxon>Mollusca</taxon>
        <taxon>Bivalvia</taxon>
        <taxon>Autobranchia</taxon>
        <taxon>Pteriomorphia</taxon>
        <taxon>Mytilida</taxon>
        <taxon>Mytiloidea</taxon>
        <taxon>Mytilidae</taxon>
        <taxon>Mytilinae</taxon>
        <taxon>Mytilus</taxon>
    </lineage>
</organism>
<dbReference type="Proteomes" id="UP000507470">
    <property type="component" value="Unassembled WGS sequence"/>
</dbReference>
<gene>
    <name evidence="2" type="ORF">MCOR_2066</name>
</gene>
<dbReference type="AlphaFoldDB" id="A0A6J8A0K2"/>
<sequence>MATTKKPIDSRQNDVVLKLRVKELEDEVAGLKKRLDELRKAKNTTITKREQKVLEVGLPFGKRDSKTTDTKKSDNTAKNKELEEKNREIDELKRRFAEEMEQMKKDLVEEYACDHDIEIEALRKNIAELQGDNAALVVENDDLNERVNSLVNDLSIKEATWCDNEEKMKIEMQKTWGEKYAEWMQRTEQKLEELQQANTLLYMQKTWGEKYAEWMQRTEQKLEELQQANTLLRGYLKNHKPNAPDSTGQDKS</sequence>
<evidence type="ECO:0000256" key="1">
    <source>
        <dbReference type="SAM" id="MobiDB-lite"/>
    </source>
</evidence>
<feature type="region of interest" description="Disordered" evidence="1">
    <location>
        <begin position="233"/>
        <end position="252"/>
    </location>
</feature>
<evidence type="ECO:0000313" key="2">
    <source>
        <dbReference type="EMBL" id="CAC5359043.1"/>
    </source>
</evidence>
<proteinExistence type="predicted"/>
<name>A0A6J8A0K2_MYTCO</name>
<protein>
    <submittedName>
        <fullName evidence="2">Uncharacterized protein</fullName>
    </submittedName>
</protein>
<dbReference type="OrthoDB" id="10065091at2759"/>
<dbReference type="EMBL" id="CACVKT020000425">
    <property type="protein sequence ID" value="CAC5359043.1"/>
    <property type="molecule type" value="Genomic_DNA"/>
</dbReference>
<accession>A0A6J8A0K2</accession>